<dbReference type="AlphaFoldDB" id="C1KR57"/>
<dbReference type="Pfam" id="PF00276">
    <property type="entry name" value="Ribosomal_L23"/>
    <property type="match status" value="1"/>
</dbReference>
<gene>
    <name evidence="7" type="primary">rpl23</name>
</gene>
<keyword evidence="9" id="KW-0150">Chloroplast</keyword>
<dbReference type="GO" id="GO:1990904">
    <property type="term" value="C:ribonucleoprotein complex"/>
    <property type="evidence" value="ECO:0007669"/>
    <property type="project" value="UniProtKB-KW"/>
</dbReference>
<dbReference type="RefSeq" id="YP_002808635.1">
    <property type="nucleotide sequence ID" value="NC_012575.1"/>
</dbReference>
<name>C1KR57_MICCC</name>
<comment type="subunit">
    <text evidence="7">Part of the 50S ribosomal subunit.</text>
</comment>
<dbReference type="InterPro" id="IPR012677">
    <property type="entry name" value="Nucleotide-bd_a/b_plait_sf"/>
</dbReference>
<keyword evidence="3 7" id="KW-0694">RNA-binding</keyword>
<evidence type="ECO:0000256" key="3">
    <source>
        <dbReference type="ARBA" id="ARBA00022884"/>
    </source>
</evidence>
<keyword evidence="4 7" id="KW-0689">Ribosomal protein</keyword>
<dbReference type="EMBL" id="FJ858267">
    <property type="protein sequence ID" value="ACO55559.1"/>
    <property type="molecule type" value="Genomic_DNA"/>
</dbReference>
<accession>C1KR57</accession>
<evidence type="ECO:0000256" key="4">
    <source>
        <dbReference type="ARBA" id="ARBA00022980"/>
    </source>
</evidence>
<evidence type="ECO:0000256" key="7">
    <source>
        <dbReference type="HAMAP-Rule" id="MF_01369"/>
    </source>
</evidence>
<dbReference type="GO" id="GO:0019843">
    <property type="term" value="F:rRNA binding"/>
    <property type="evidence" value="ECO:0007669"/>
    <property type="project" value="UniProtKB-UniRule"/>
</dbReference>
<dbReference type="Gene3D" id="3.30.70.330">
    <property type="match status" value="1"/>
</dbReference>
<dbReference type="GO" id="GO:0005840">
    <property type="term" value="C:ribosome"/>
    <property type="evidence" value="ECO:0007669"/>
    <property type="project" value="UniProtKB-KW"/>
</dbReference>
<comment type="similarity">
    <text evidence="1 7 8">Belongs to the universal ribosomal protein uL23 family.</text>
</comment>
<dbReference type="SUPFAM" id="SSF54189">
    <property type="entry name" value="Ribosomal proteins S24e, L23 and L15e"/>
    <property type="match status" value="1"/>
</dbReference>
<dbReference type="FunCoup" id="C1KR57">
    <property type="interactions" value="64"/>
</dbReference>
<evidence type="ECO:0000256" key="6">
    <source>
        <dbReference type="ARBA" id="ARBA00035287"/>
    </source>
</evidence>
<geneLocation type="chloroplast" evidence="9"/>
<evidence type="ECO:0000256" key="5">
    <source>
        <dbReference type="ARBA" id="ARBA00023274"/>
    </source>
</evidence>
<keyword evidence="10" id="KW-1185">Reference proteome</keyword>
<dbReference type="GO" id="GO:0006412">
    <property type="term" value="P:translation"/>
    <property type="evidence" value="ECO:0007669"/>
    <property type="project" value="UniProtKB-UniRule"/>
</dbReference>
<reference evidence="10" key="1">
    <citation type="journal article" date="2009" name="Science">
        <title>Green evolution and dynamic adaptations revealed by genomes of the marine picoeukaryotes Micromonas.</title>
        <authorList>
            <person name="Worden A.Z."/>
            <person name="Lee J.H."/>
            <person name="Mock T."/>
            <person name="Rouze P."/>
            <person name="Simmons M.P."/>
            <person name="Aerts A.L."/>
            <person name="Allen A.E."/>
            <person name="Cuvelier M.L."/>
            <person name="Derelle E."/>
            <person name="Everett M.V."/>
            <person name="Foulon E."/>
            <person name="Grimwood J."/>
            <person name="Gundlach H."/>
            <person name="Henrissat B."/>
            <person name="Napoli C."/>
            <person name="McDonald S.M."/>
            <person name="Parker M.S."/>
            <person name="Rombauts S."/>
            <person name="Salamov A."/>
            <person name="Von Dassow P."/>
            <person name="Badger J.H."/>
            <person name="Coutinho P.M."/>
            <person name="Demir E."/>
            <person name="Dubchak I."/>
            <person name="Gentemann C."/>
            <person name="Eikrem W."/>
            <person name="Gready J.E."/>
            <person name="John U."/>
            <person name="Lanier W."/>
            <person name="Lindquist E.A."/>
            <person name="Lucas S."/>
            <person name="Mayer K.F."/>
            <person name="Moreau H."/>
            <person name="Not F."/>
            <person name="Otillar R."/>
            <person name="Panaud O."/>
            <person name="Pangilinan J."/>
            <person name="Paulsen I."/>
            <person name="Piegu B."/>
            <person name="Poliakov A."/>
            <person name="Robbens S."/>
            <person name="Schmutz J."/>
            <person name="Toulza E."/>
            <person name="Wyss T."/>
            <person name="Zelensky A."/>
            <person name="Zhou K."/>
            <person name="Armbrust E.V."/>
            <person name="Bhattacharya D."/>
            <person name="Goodenough U.W."/>
            <person name="Van de Peer Y."/>
            <person name="Grigoriev I.V."/>
        </authorList>
    </citation>
    <scope>NUCLEOTIDE SEQUENCE [LARGE SCALE GENOMIC DNA]</scope>
    <source>
        <strain evidence="10">RCC299 / NOUM17</strain>
    </source>
</reference>
<dbReference type="GO" id="GO:0009507">
    <property type="term" value="C:chloroplast"/>
    <property type="evidence" value="ECO:0007669"/>
    <property type="project" value="UniProtKB-SubCell"/>
</dbReference>
<comment type="function">
    <text evidence="7">Binds to 23S rRNA.</text>
</comment>
<protein>
    <recommendedName>
        <fullName evidence="6 7">Large ribosomal subunit protein uL23c</fullName>
    </recommendedName>
</protein>
<dbReference type="Proteomes" id="UP000002009">
    <property type="component" value="Chloroplast Pltd"/>
</dbReference>
<comment type="subcellular location">
    <subcellularLocation>
        <location evidence="7">Plastid</location>
        <location evidence="7">Chloroplast</location>
    </subcellularLocation>
</comment>
<dbReference type="InParanoid" id="C1KR57"/>
<dbReference type="InterPro" id="IPR013025">
    <property type="entry name" value="Ribosomal_uL23-like"/>
</dbReference>
<sequence length="87" mass="10029">MIDFIKRVIVTQKSTTLLESERYTFDVDVHLKKTDIKALVEDLYDVQVISVNTHRLPRKKSAFGGVRPRTKRAIIRLKSGDSLPIFD</sequence>
<evidence type="ECO:0000256" key="2">
    <source>
        <dbReference type="ARBA" id="ARBA00022730"/>
    </source>
</evidence>
<keyword evidence="5 7" id="KW-0687">Ribonucleoprotein</keyword>
<keyword evidence="9" id="KW-0934">Plastid</keyword>
<evidence type="ECO:0000313" key="9">
    <source>
        <dbReference type="EMBL" id="ACO55559.1"/>
    </source>
</evidence>
<dbReference type="InterPro" id="IPR001014">
    <property type="entry name" value="Ribosomal_uL23_CS"/>
</dbReference>
<evidence type="ECO:0000256" key="8">
    <source>
        <dbReference type="RuleBase" id="RU003934"/>
    </source>
</evidence>
<keyword evidence="2 7" id="KW-0699">rRNA-binding</keyword>
<dbReference type="HAMAP" id="MF_01369_B">
    <property type="entry name" value="Ribosomal_uL23_B"/>
    <property type="match status" value="1"/>
</dbReference>
<dbReference type="STRING" id="296587.C1KR57"/>
<evidence type="ECO:0000256" key="1">
    <source>
        <dbReference type="ARBA" id="ARBA00006700"/>
    </source>
</evidence>
<dbReference type="PROSITE" id="PS00050">
    <property type="entry name" value="RIBOSOMAL_L23"/>
    <property type="match status" value="1"/>
</dbReference>
<evidence type="ECO:0000313" key="10">
    <source>
        <dbReference type="Proteomes" id="UP000002009"/>
    </source>
</evidence>
<proteinExistence type="inferred from homology"/>
<dbReference type="InterPro" id="IPR012678">
    <property type="entry name" value="Ribosomal_uL23/eL15/eS24_sf"/>
</dbReference>
<organism evidence="9 10">
    <name type="scientific">Micromonas commoda (strain RCC299 / NOUM17 / CCMP2709)</name>
    <name type="common">Picoplanktonic green alga</name>
    <dbReference type="NCBI Taxonomy" id="296587"/>
    <lineage>
        <taxon>Eukaryota</taxon>
        <taxon>Viridiplantae</taxon>
        <taxon>Chlorophyta</taxon>
        <taxon>Mamiellophyceae</taxon>
        <taxon>Mamiellales</taxon>
        <taxon>Mamiellaceae</taxon>
        <taxon>Micromonas</taxon>
    </lineage>
</organism>
<dbReference type="OMA" id="MEENGFM"/>
<dbReference type="GO" id="GO:0003735">
    <property type="term" value="F:structural constituent of ribosome"/>
    <property type="evidence" value="ECO:0007669"/>
    <property type="project" value="InterPro"/>
</dbReference>
<dbReference type="PANTHER" id="PTHR11620">
    <property type="entry name" value="60S RIBOSOMAL PROTEIN L23A"/>
    <property type="match status" value="1"/>
</dbReference>